<protein>
    <submittedName>
        <fullName evidence="2">Uncharacterized protein</fullName>
    </submittedName>
</protein>
<accession>W2PGC8</accession>
<feature type="region of interest" description="Disordered" evidence="1">
    <location>
        <begin position="1"/>
        <end position="26"/>
    </location>
</feature>
<dbReference type="GeneID" id="20193089"/>
<dbReference type="VEuPathDB" id="FungiDB:PPTG_24490"/>
<reference evidence="2 3" key="2">
    <citation type="submission" date="2013-11" db="EMBL/GenBank/DDBJ databases">
        <title>The Genome Sequence of Phytophthora parasitica INRA-310.</title>
        <authorList>
            <consortium name="The Broad Institute Genomics Platform"/>
            <person name="Russ C."/>
            <person name="Tyler B."/>
            <person name="Panabieres F."/>
            <person name="Shan W."/>
            <person name="Tripathy S."/>
            <person name="Grunwald N."/>
            <person name="Machado M."/>
            <person name="Johnson C.S."/>
            <person name="Arredondo F."/>
            <person name="Hong C."/>
            <person name="Coffey M."/>
            <person name="Young S.K."/>
            <person name="Zeng Q."/>
            <person name="Gargeya S."/>
            <person name="Fitzgerald M."/>
            <person name="Abouelleil A."/>
            <person name="Alvarado L."/>
            <person name="Chapman S.B."/>
            <person name="Gainer-Dewar J."/>
            <person name="Goldberg J."/>
            <person name="Griggs A."/>
            <person name="Gujja S."/>
            <person name="Hansen M."/>
            <person name="Howarth C."/>
            <person name="Imamovic A."/>
            <person name="Ireland A."/>
            <person name="Larimer J."/>
            <person name="McCowan C."/>
            <person name="Murphy C."/>
            <person name="Pearson M."/>
            <person name="Poon T.W."/>
            <person name="Priest M."/>
            <person name="Roberts A."/>
            <person name="Saif S."/>
            <person name="Shea T."/>
            <person name="Sykes S."/>
            <person name="Wortman J."/>
            <person name="Nusbaum C."/>
            <person name="Birren B."/>
        </authorList>
    </citation>
    <scope>NUCLEOTIDE SEQUENCE [LARGE SCALE GENOMIC DNA]</scope>
    <source>
        <strain evidence="2 3">INRA-310</strain>
    </source>
</reference>
<dbReference type="AlphaFoldDB" id="W2PGC8"/>
<proteinExistence type="predicted"/>
<reference evidence="3" key="1">
    <citation type="submission" date="2011-12" db="EMBL/GenBank/DDBJ databases">
        <authorList>
            <consortium name="The Broad Institute Genome Sequencing Platform"/>
            <person name="Russ C."/>
            <person name="Tyler B."/>
            <person name="Panabieres F."/>
            <person name="Shan W."/>
            <person name="Tripathy S."/>
            <person name="Grunwald N."/>
            <person name="Machado M."/>
            <person name="Young S.K."/>
            <person name="Zeng Q."/>
            <person name="Gargeya S."/>
            <person name="Fitzgerald M."/>
            <person name="Haas B."/>
            <person name="Abouelleil A."/>
            <person name="Alvarado L."/>
            <person name="Arachchi H.M."/>
            <person name="Berlin A."/>
            <person name="Chapman S.B."/>
            <person name="Gearin G."/>
            <person name="Goldberg J."/>
            <person name="Griggs A."/>
            <person name="Gujja S."/>
            <person name="Hansen M."/>
            <person name="Heiman D."/>
            <person name="Howarth C."/>
            <person name="Larimer J."/>
            <person name="Lui A."/>
            <person name="MacDonald P.J.P."/>
            <person name="McCowen C."/>
            <person name="Montmayeur A."/>
            <person name="Murphy C."/>
            <person name="Neiman D."/>
            <person name="Pearson M."/>
            <person name="Priest M."/>
            <person name="Roberts A."/>
            <person name="Saif S."/>
            <person name="Shea T."/>
            <person name="Sisk P."/>
            <person name="Stolte C."/>
            <person name="Sykes S."/>
            <person name="Wortman J."/>
            <person name="Nusbaum C."/>
            <person name="Birren B."/>
        </authorList>
    </citation>
    <scope>NUCLEOTIDE SEQUENCE [LARGE SCALE GENOMIC DNA]</scope>
    <source>
        <strain evidence="3">INRA-310</strain>
    </source>
</reference>
<sequence>MALFGHLDTSAQAAGEDDFHSSGVSQLEEDAVIDDYSVNHDDAVLRGRDGGTCEMKQNRTGARYG</sequence>
<evidence type="ECO:0000313" key="3">
    <source>
        <dbReference type="Proteomes" id="UP000018817"/>
    </source>
</evidence>
<evidence type="ECO:0000313" key="2">
    <source>
        <dbReference type="EMBL" id="ETM99064.1"/>
    </source>
</evidence>
<dbReference type="RefSeq" id="XP_008915637.1">
    <property type="nucleotide sequence ID" value="XM_008917389.1"/>
</dbReference>
<evidence type="ECO:0000256" key="1">
    <source>
        <dbReference type="SAM" id="MobiDB-lite"/>
    </source>
</evidence>
<name>W2PGC8_PHYN3</name>
<dbReference type="EMBL" id="KI669660">
    <property type="protein sequence ID" value="ETM99064.1"/>
    <property type="molecule type" value="Genomic_DNA"/>
</dbReference>
<gene>
    <name evidence="2" type="ORF">PPTG_24490</name>
</gene>
<organism evidence="2 3">
    <name type="scientific">Phytophthora nicotianae (strain INRA-310)</name>
    <name type="common">Phytophthora parasitica</name>
    <dbReference type="NCBI Taxonomy" id="761204"/>
    <lineage>
        <taxon>Eukaryota</taxon>
        <taxon>Sar</taxon>
        <taxon>Stramenopiles</taxon>
        <taxon>Oomycota</taxon>
        <taxon>Peronosporomycetes</taxon>
        <taxon>Peronosporales</taxon>
        <taxon>Peronosporaceae</taxon>
        <taxon>Phytophthora</taxon>
    </lineage>
</organism>
<dbReference type="Proteomes" id="UP000018817">
    <property type="component" value="Unassembled WGS sequence"/>
</dbReference>